<dbReference type="Pfam" id="PF00045">
    <property type="entry name" value="Hemopexin"/>
    <property type="match status" value="4"/>
</dbReference>
<evidence type="ECO:0000256" key="24">
    <source>
        <dbReference type="ARBA" id="ARBA00023157"/>
    </source>
</evidence>
<evidence type="ECO:0000256" key="32">
    <source>
        <dbReference type="SAM" id="MobiDB-lite"/>
    </source>
</evidence>
<dbReference type="PROSITE" id="PS00024">
    <property type="entry name" value="HEMOPEXIN"/>
    <property type="match status" value="1"/>
</dbReference>
<keyword evidence="16" id="KW-0378">Hydrolase</keyword>
<dbReference type="InterPro" id="IPR018486">
    <property type="entry name" value="Hemopexin_CS"/>
</dbReference>
<dbReference type="InterPro" id="IPR002477">
    <property type="entry name" value="Peptidoglycan-bd-like"/>
</dbReference>
<evidence type="ECO:0000256" key="5">
    <source>
        <dbReference type="ARBA" id="ARBA00010186"/>
    </source>
</evidence>
<keyword evidence="12 33" id="KW-0812">Transmembrane</keyword>
<feature type="binding site" evidence="29">
    <location>
        <position position="1535"/>
    </location>
    <ligand>
        <name>Ca(2+)</name>
        <dbReference type="ChEBI" id="CHEBI:29108"/>
        <label>3</label>
    </ligand>
</feature>
<keyword evidence="18 29" id="KW-0106">Calcium</keyword>
<keyword evidence="10" id="KW-0645">Protease</keyword>
<feature type="binding site" evidence="29">
    <location>
        <position position="1505"/>
    </location>
    <ligand>
        <name>Zn(2+)</name>
        <dbReference type="ChEBI" id="CHEBI:29105"/>
        <label>1</label>
    </ligand>
</feature>
<keyword evidence="25" id="KW-0539">Nucleus</keyword>
<feature type="compositionally biased region" description="Pro residues" evidence="32">
    <location>
        <begin position="1677"/>
        <end position="1686"/>
    </location>
</feature>
<dbReference type="SUPFAM" id="SSF47090">
    <property type="entry name" value="PGBD-like"/>
    <property type="match status" value="1"/>
</dbReference>
<feature type="binding site" evidence="29">
    <location>
        <position position="1538"/>
    </location>
    <ligand>
        <name>Ca(2+)</name>
        <dbReference type="ChEBI" id="CHEBI:29108"/>
        <label>1</label>
    </ligand>
</feature>
<feature type="binding site" evidence="29">
    <location>
        <position position="1751"/>
    </location>
    <ligand>
        <name>Ca(2+)</name>
        <dbReference type="ChEBI" id="CHEBI:29108"/>
        <label>5</label>
    </ligand>
</feature>
<evidence type="ECO:0000256" key="4">
    <source>
        <dbReference type="ARBA" id="ARBA00004617"/>
    </source>
</evidence>
<dbReference type="InterPro" id="IPR006026">
    <property type="entry name" value="Peptidase_Metallo"/>
</dbReference>
<evidence type="ECO:0000256" key="9">
    <source>
        <dbReference type="ARBA" id="ARBA00022530"/>
    </source>
</evidence>
<evidence type="ECO:0000259" key="34">
    <source>
        <dbReference type="PROSITE" id="PS51034"/>
    </source>
</evidence>
<dbReference type="GO" id="GO:0006508">
    <property type="term" value="P:proteolysis"/>
    <property type="evidence" value="ECO:0007669"/>
    <property type="project" value="UniProtKB-KW"/>
</dbReference>
<dbReference type="EMBL" id="OZ035842">
    <property type="protein sequence ID" value="CAL1595358.1"/>
    <property type="molecule type" value="Genomic_DNA"/>
</dbReference>
<evidence type="ECO:0000256" key="19">
    <source>
        <dbReference type="ARBA" id="ARBA00022989"/>
    </source>
</evidence>
<evidence type="ECO:0000256" key="3">
    <source>
        <dbReference type="ARBA" id="ARBA00004567"/>
    </source>
</evidence>
<keyword evidence="19 33" id="KW-1133">Transmembrane helix</keyword>
<dbReference type="GO" id="GO:0006606">
    <property type="term" value="P:protein import into nucleus"/>
    <property type="evidence" value="ECO:0007669"/>
    <property type="project" value="TreeGrafter"/>
</dbReference>
<keyword evidence="21" id="KW-0811">Translocation</keyword>
<evidence type="ECO:0000256" key="20">
    <source>
        <dbReference type="ARBA" id="ARBA00023049"/>
    </source>
</evidence>
<dbReference type="GO" id="GO:0005643">
    <property type="term" value="C:nuclear pore"/>
    <property type="evidence" value="ECO:0007669"/>
    <property type="project" value="UniProtKB-SubCell"/>
</dbReference>
<keyword evidence="20" id="KW-0482">Metalloprotease</keyword>
<dbReference type="Pfam" id="PF01471">
    <property type="entry name" value="PG_binding_1"/>
    <property type="match status" value="1"/>
</dbReference>
<feature type="binding site" evidence="29">
    <location>
        <position position="1562"/>
    </location>
    <ligand>
        <name>Zn(2+)</name>
        <dbReference type="ChEBI" id="CHEBI:29105"/>
        <label>2</label>
        <note>catalytic</note>
    </ligand>
</feature>
<feature type="repeat" description="Hemopexin" evidence="31">
    <location>
        <begin position="1696"/>
        <end position="1744"/>
    </location>
</feature>
<dbReference type="GO" id="GO:0017056">
    <property type="term" value="F:structural constituent of nuclear pore"/>
    <property type="evidence" value="ECO:0007669"/>
    <property type="project" value="InterPro"/>
</dbReference>
<feature type="repeat" description="Hemopexin" evidence="31">
    <location>
        <begin position="1745"/>
        <end position="1790"/>
    </location>
</feature>
<dbReference type="GO" id="GO:0004222">
    <property type="term" value="F:metalloendopeptidase activity"/>
    <property type="evidence" value="ECO:0007669"/>
    <property type="project" value="InterPro"/>
</dbReference>
<comment type="similarity">
    <text evidence="6">Belongs to the peptidase M10A family.</text>
</comment>
<dbReference type="Pfam" id="PF11857">
    <property type="entry name" value="DUF3377"/>
    <property type="match status" value="1"/>
</dbReference>
<evidence type="ECO:0000256" key="30">
    <source>
        <dbReference type="PIRSR" id="PIRSR621190-4"/>
    </source>
</evidence>
<keyword evidence="11" id="KW-0165">Cleavage on pair of basic residues</keyword>
<evidence type="ECO:0000256" key="21">
    <source>
        <dbReference type="ARBA" id="ARBA00023132"/>
    </source>
</evidence>
<evidence type="ECO:0000256" key="28">
    <source>
        <dbReference type="PIRSR" id="PIRSR621190-1"/>
    </source>
</evidence>
<gene>
    <name evidence="35" type="ORF">KC01_LOCUS24169</name>
</gene>
<keyword evidence="24" id="KW-1015">Disulfide bond</keyword>
<evidence type="ECO:0000256" key="26">
    <source>
        <dbReference type="ARBA" id="ARBA00033068"/>
    </source>
</evidence>
<evidence type="ECO:0000256" key="11">
    <source>
        <dbReference type="ARBA" id="ARBA00022685"/>
    </source>
</evidence>
<feature type="binding site" evidence="29">
    <location>
        <position position="1749"/>
    </location>
    <ligand>
        <name>Ca(2+)</name>
        <dbReference type="ChEBI" id="CHEBI:29108"/>
        <label>4</label>
    </ligand>
</feature>
<feature type="compositionally biased region" description="Low complexity" evidence="32">
    <location>
        <begin position="1622"/>
        <end position="1641"/>
    </location>
</feature>
<dbReference type="InterPro" id="IPR001818">
    <property type="entry name" value="Pept_M10_metallopeptidase"/>
</dbReference>
<dbReference type="CDD" id="cd00094">
    <property type="entry name" value="HX"/>
    <property type="match status" value="1"/>
</dbReference>
<comment type="subcellular location">
    <subcellularLocation>
        <location evidence="1">Membrane</location>
        <topology evidence="1">Single-pass type I membrane protein</topology>
    </subcellularLocation>
    <subcellularLocation>
        <location evidence="4">Nucleus membrane</location>
        <topology evidence="4">Peripheral membrane protein</topology>
    </subcellularLocation>
    <subcellularLocation>
        <location evidence="3">Nucleus</location>
        <location evidence="3">Nuclear pore complex</location>
    </subcellularLocation>
    <subcellularLocation>
        <location evidence="2">Secreted</location>
        <location evidence="2">Extracellular space</location>
        <location evidence="2">Extracellular matrix</location>
    </subcellularLocation>
</comment>
<dbReference type="Pfam" id="PF04097">
    <property type="entry name" value="Nic96"/>
    <property type="match status" value="1"/>
</dbReference>
<evidence type="ECO:0000256" key="18">
    <source>
        <dbReference type="ARBA" id="ARBA00022837"/>
    </source>
</evidence>
<feature type="binding site" evidence="29">
    <location>
        <position position="1520"/>
    </location>
    <ligand>
        <name>Zn(2+)</name>
        <dbReference type="ChEBI" id="CHEBI:29105"/>
        <label>1</label>
    </ligand>
</feature>
<dbReference type="SMART" id="SM00235">
    <property type="entry name" value="ZnMc"/>
    <property type="match status" value="1"/>
</dbReference>
<feature type="region of interest" description="Disordered" evidence="32">
    <location>
        <begin position="1610"/>
        <end position="1698"/>
    </location>
</feature>
<keyword evidence="13 29" id="KW-0479">Metal-binding</keyword>
<evidence type="ECO:0000256" key="31">
    <source>
        <dbReference type="PROSITE-ProRule" id="PRU01011"/>
    </source>
</evidence>
<keyword evidence="21" id="KW-0509">mRNA transport</keyword>
<evidence type="ECO:0000256" key="25">
    <source>
        <dbReference type="ARBA" id="ARBA00023242"/>
    </source>
</evidence>
<dbReference type="Proteomes" id="UP001497482">
    <property type="component" value="Chromosome 20"/>
</dbReference>
<feature type="region of interest" description="Disordered" evidence="32">
    <location>
        <begin position="1888"/>
        <end position="1939"/>
    </location>
</feature>
<feature type="domain" description="ZP" evidence="34">
    <location>
        <begin position="985"/>
        <end position="1222"/>
    </location>
</feature>
<evidence type="ECO:0000256" key="22">
    <source>
        <dbReference type="ARBA" id="ARBA00023136"/>
    </source>
</evidence>
<feature type="binding site" evidence="29">
    <location>
        <position position="1704"/>
    </location>
    <ligand>
        <name>Ca(2+)</name>
        <dbReference type="ChEBI" id="CHEBI:29108"/>
        <label>4</label>
    </ligand>
</feature>
<keyword evidence="23" id="KW-0865">Zymogen</keyword>
<keyword evidence="15" id="KW-0677">Repeat</keyword>
<proteinExistence type="inferred from homology"/>
<dbReference type="CDD" id="cd04278">
    <property type="entry name" value="ZnMc_MMP"/>
    <property type="match status" value="1"/>
</dbReference>
<dbReference type="GO" id="GO:0008270">
    <property type="term" value="F:zinc ion binding"/>
    <property type="evidence" value="ECO:0007669"/>
    <property type="project" value="InterPro"/>
</dbReference>
<feature type="binding site" evidence="29">
    <location>
        <position position="1531"/>
    </location>
    <ligand>
        <name>Ca(2+)</name>
        <dbReference type="ChEBI" id="CHEBI:29108"/>
        <label>2</label>
    </ligand>
</feature>
<feature type="binding site" evidence="29">
    <location>
        <position position="1533"/>
    </location>
    <ligand>
        <name>Zn(2+)</name>
        <dbReference type="ChEBI" id="CHEBI:29105"/>
        <label>1</label>
    </ligand>
</feature>
<dbReference type="SUPFAM" id="SSF55486">
    <property type="entry name" value="Metalloproteases ('zincins'), catalytic domain"/>
    <property type="match status" value="1"/>
</dbReference>
<feature type="transmembrane region" description="Helical" evidence="33">
    <location>
        <begin position="1043"/>
        <end position="1060"/>
    </location>
</feature>
<dbReference type="PRINTS" id="PR00138">
    <property type="entry name" value="MATRIXIN"/>
</dbReference>
<evidence type="ECO:0000256" key="15">
    <source>
        <dbReference type="ARBA" id="ARBA00022737"/>
    </source>
</evidence>
<evidence type="ECO:0000256" key="27">
    <source>
        <dbReference type="ARBA" id="ARBA00033360"/>
    </source>
</evidence>
<evidence type="ECO:0000256" key="1">
    <source>
        <dbReference type="ARBA" id="ARBA00004479"/>
    </source>
</evidence>
<feature type="transmembrane region" description="Helical" evidence="33">
    <location>
        <begin position="1250"/>
        <end position="1274"/>
    </location>
</feature>
<feature type="binding site" evidence="29">
    <location>
        <position position="1529"/>
    </location>
    <ligand>
        <name>Ca(2+)</name>
        <dbReference type="ChEBI" id="CHEBI:29108"/>
        <label>2</label>
    </ligand>
</feature>
<feature type="binding site" evidence="29">
    <location>
        <position position="1507"/>
    </location>
    <ligand>
        <name>Zn(2+)</name>
        <dbReference type="ChEBI" id="CHEBI:29105"/>
        <label>1</label>
    </ligand>
</feature>
<keyword evidence="36" id="KW-1185">Reference proteome</keyword>
<evidence type="ECO:0000256" key="8">
    <source>
        <dbReference type="ARBA" id="ARBA00022525"/>
    </source>
</evidence>
<dbReference type="InterPro" id="IPR021805">
    <property type="entry name" value="Pept_M10A_metallopeptidase_C"/>
</dbReference>
<feature type="modified residue" description="Phosphotyrosine; by PKDCC" evidence="30">
    <location>
        <position position="1779"/>
    </location>
</feature>
<evidence type="ECO:0000256" key="33">
    <source>
        <dbReference type="SAM" id="Phobius"/>
    </source>
</evidence>
<dbReference type="InterPro" id="IPR007231">
    <property type="entry name" value="Nucleoporin_int_Nup93/Nic96"/>
</dbReference>
<keyword evidence="21" id="KW-0653">Protein transport</keyword>
<feature type="transmembrane region" description="Helical" evidence="33">
    <location>
        <begin position="1958"/>
        <end position="1982"/>
    </location>
</feature>
<evidence type="ECO:0000256" key="16">
    <source>
        <dbReference type="ARBA" id="ARBA00022801"/>
    </source>
</evidence>
<keyword evidence="17 29" id="KW-0862">Zinc</keyword>
<accession>A0AAV2L2Y3</accession>
<dbReference type="InterPro" id="IPR000585">
    <property type="entry name" value="Hemopexin-like_dom"/>
</dbReference>
<comment type="cofactor">
    <cofactor evidence="29">
        <name>Ca(2+)</name>
        <dbReference type="ChEBI" id="CHEBI:29108"/>
    </cofactor>
    <text evidence="29">Can bind about 5 Ca(2+) ions per subunit.</text>
</comment>
<dbReference type="InterPro" id="IPR057965">
    <property type="entry name" value="STEEP1_dom"/>
</dbReference>
<evidence type="ECO:0000313" key="36">
    <source>
        <dbReference type="Proteomes" id="UP001497482"/>
    </source>
</evidence>
<evidence type="ECO:0000256" key="6">
    <source>
        <dbReference type="ARBA" id="ARBA00010370"/>
    </source>
</evidence>
<feature type="repeat" description="Hemopexin" evidence="31">
    <location>
        <begin position="1792"/>
        <end position="1840"/>
    </location>
</feature>
<evidence type="ECO:0000256" key="14">
    <source>
        <dbReference type="ARBA" id="ARBA00022729"/>
    </source>
</evidence>
<feature type="binding site" evidence="29">
    <location>
        <position position="1568"/>
    </location>
    <ligand>
        <name>Zn(2+)</name>
        <dbReference type="ChEBI" id="CHEBI:29105"/>
        <label>2</label>
        <note>catalytic</note>
    </ligand>
</feature>
<feature type="active site" evidence="28">
    <location>
        <position position="1559"/>
    </location>
</feature>
<dbReference type="PROSITE" id="PS51034">
    <property type="entry name" value="ZP_2"/>
    <property type="match status" value="1"/>
</dbReference>
<feature type="binding site" evidence="29">
    <location>
        <position position="1798"/>
    </location>
    <ligand>
        <name>Ca(2+)</name>
        <dbReference type="ChEBI" id="CHEBI:29108"/>
        <label>5</label>
    </ligand>
</feature>
<evidence type="ECO:0000256" key="12">
    <source>
        <dbReference type="ARBA" id="ARBA00022692"/>
    </source>
</evidence>
<dbReference type="Gene3D" id="2.110.10.10">
    <property type="entry name" value="Hemopexin-like domain"/>
    <property type="match status" value="1"/>
</dbReference>
<dbReference type="InterPro" id="IPR018487">
    <property type="entry name" value="Hemopexin-like_repeat"/>
</dbReference>
<dbReference type="SUPFAM" id="SSF50923">
    <property type="entry name" value="Hemopexin-like domain"/>
    <property type="match status" value="1"/>
</dbReference>
<dbReference type="PANTHER" id="PTHR11225">
    <property type="entry name" value="NUCLEAR PORE COMPLEX PROTEIN NUP93 NUCLEOPORIN NUP93 DEAD EYE PROTEIN"/>
    <property type="match status" value="1"/>
</dbReference>
<evidence type="ECO:0000313" key="35">
    <source>
        <dbReference type="EMBL" id="CAL1595358.1"/>
    </source>
</evidence>
<protein>
    <recommendedName>
        <fullName evidence="7">Nuclear pore complex protein Nup93</fullName>
    </recommendedName>
    <alternativeName>
        <fullName evidence="27">93 kDa nucleoporin</fullName>
    </alternativeName>
    <alternativeName>
        <fullName evidence="26">Nucleoporin Nup93</fullName>
    </alternativeName>
</protein>
<dbReference type="SMART" id="SM00241">
    <property type="entry name" value="ZP"/>
    <property type="match status" value="1"/>
</dbReference>
<name>A0AAV2L2Y3_KNICA</name>
<feature type="binding site" evidence="29">
    <location>
        <position position="1558"/>
    </location>
    <ligand>
        <name>Zn(2+)</name>
        <dbReference type="ChEBI" id="CHEBI:29105"/>
        <label>2</label>
        <note>catalytic</note>
    </ligand>
</feature>
<evidence type="ECO:0000256" key="2">
    <source>
        <dbReference type="ARBA" id="ARBA00004498"/>
    </source>
</evidence>
<comment type="cofactor">
    <cofactor evidence="29">
        <name>Zn(2+)</name>
        <dbReference type="ChEBI" id="CHEBI:29105"/>
    </cofactor>
    <text evidence="29">Binds 2 Zn(2+) ions per subunit.</text>
</comment>
<evidence type="ECO:0000256" key="29">
    <source>
        <dbReference type="PIRSR" id="PIRSR621190-2"/>
    </source>
</evidence>
<evidence type="ECO:0000256" key="7">
    <source>
        <dbReference type="ARBA" id="ARBA00017717"/>
    </source>
</evidence>
<reference evidence="35 36" key="1">
    <citation type="submission" date="2024-04" db="EMBL/GenBank/DDBJ databases">
        <authorList>
            <person name="Waldvogel A.-M."/>
            <person name="Schoenle A."/>
        </authorList>
    </citation>
    <scope>NUCLEOTIDE SEQUENCE [LARGE SCALE GENOMIC DNA]</scope>
</reference>
<feature type="binding site" description="in inhibited form" evidence="29">
    <location>
        <position position="1411"/>
    </location>
    <ligand>
        <name>Zn(2+)</name>
        <dbReference type="ChEBI" id="CHEBI:29105"/>
        <label>2</label>
        <note>catalytic</note>
    </ligand>
</feature>
<evidence type="ECO:0000256" key="13">
    <source>
        <dbReference type="ARBA" id="ARBA00022723"/>
    </source>
</evidence>
<dbReference type="GO" id="GO:0031965">
    <property type="term" value="C:nuclear membrane"/>
    <property type="evidence" value="ECO:0007669"/>
    <property type="project" value="UniProtKB-SubCell"/>
</dbReference>
<dbReference type="PANTHER" id="PTHR11225:SF4">
    <property type="entry name" value="NUCLEAR PORE COMPLEX PROTEIN NUP93"/>
    <property type="match status" value="1"/>
</dbReference>
<evidence type="ECO:0000256" key="10">
    <source>
        <dbReference type="ARBA" id="ARBA00022670"/>
    </source>
</evidence>
<dbReference type="InterPro" id="IPR001507">
    <property type="entry name" value="ZP_dom"/>
</dbReference>
<keyword evidence="8" id="KW-0964">Secreted</keyword>
<feature type="binding site" evidence="29">
    <location>
        <position position="1576"/>
    </location>
    <ligand>
        <name>Zn(2+)</name>
        <dbReference type="ChEBI" id="CHEBI:29105"/>
        <label>2</label>
        <note>catalytic</note>
    </ligand>
</feature>
<feature type="binding site" evidence="29">
    <location>
        <position position="1538"/>
    </location>
    <ligand>
        <name>Ca(2+)</name>
        <dbReference type="ChEBI" id="CHEBI:29108"/>
        <label>3</label>
    </ligand>
</feature>
<dbReference type="InterPro" id="IPR042235">
    <property type="entry name" value="ZP-C_dom"/>
</dbReference>
<organism evidence="35 36">
    <name type="scientific">Knipowitschia caucasica</name>
    <name type="common">Caucasian dwarf goby</name>
    <name type="synonym">Pomatoschistus caucasicus</name>
    <dbReference type="NCBI Taxonomy" id="637954"/>
    <lineage>
        <taxon>Eukaryota</taxon>
        <taxon>Metazoa</taxon>
        <taxon>Chordata</taxon>
        <taxon>Craniata</taxon>
        <taxon>Vertebrata</taxon>
        <taxon>Euteleostomi</taxon>
        <taxon>Actinopterygii</taxon>
        <taxon>Neopterygii</taxon>
        <taxon>Teleostei</taxon>
        <taxon>Neoteleostei</taxon>
        <taxon>Acanthomorphata</taxon>
        <taxon>Gobiaria</taxon>
        <taxon>Gobiiformes</taxon>
        <taxon>Gobioidei</taxon>
        <taxon>Gobiidae</taxon>
        <taxon>Gobiinae</taxon>
        <taxon>Knipowitschia</taxon>
    </lineage>
</organism>
<keyword evidence="14" id="KW-0732">Signal</keyword>
<dbReference type="GO" id="GO:0031012">
    <property type="term" value="C:extracellular matrix"/>
    <property type="evidence" value="ECO:0007669"/>
    <property type="project" value="InterPro"/>
</dbReference>
<dbReference type="Pfam" id="PF25809">
    <property type="entry name" value="STEEP1"/>
    <property type="match status" value="1"/>
</dbReference>
<dbReference type="FunFam" id="2.110.10.10:FF:000001">
    <property type="entry name" value="Matrix metallopeptidase 24"/>
    <property type="match status" value="1"/>
</dbReference>
<dbReference type="FunFam" id="3.40.390.10:FF:000007">
    <property type="entry name" value="Collagenase 3"/>
    <property type="match status" value="1"/>
</dbReference>
<dbReference type="InterPro" id="IPR036375">
    <property type="entry name" value="Hemopexin-like_dom_sf"/>
</dbReference>
<dbReference type="InterPro" id="IPR036365">
    <property type="entry name" value="PGBD-like_sf"/>
</dbReference>
<keyword evidence="9" id="KW-0272">Extracellular matrix</keyword>
<feature type="compositionally biased region" description="Basic and acidic residues" evidence="32">
    <location>
        <begin position="1907"/>
        <end position="1936"/>
    </location>
</feature>
<dbReference type="Gene3D" id="2.60.40.4100">
    <property type="entry name" value="Zona pellucida, ZP-C domain"/>
    <property type="match status" value="1"/>
</dbReference>
<keyword evidence="21" id="KW-0906">Nuclear pore complex</keyword>
<feature type="repeat" description="Hemopexin" evidence="31">
    <location>
        <begin position="1841"/>
        <end position="1888"/>
    </location>
</feature>
<dbReference type="InterPro" id="IPR021190">
    <property type="entry name" value="Pept_M10A"/>
</dbReference>
<dbReference type="InterPro" id="IPR033739">
    <property type="entry name" value="M10A_MMP"/>
</dbReference>
<keyword evidence="22 33" id="KW-0472">Membrane</keyword>
<comment type="similarity">
    <text evidence="5">Belongs to the nucleoporin interacting component (NIC) family.</text>
</comment>
<evidence type="ECO:0000256" key="17">
    <source>
        <dbReference type="ARBA" id="ARBA00022833"/>
    </source>
</evidence>
<dbReference type="Gene3D" id="3.40.390.10">
    <property type="entry name" value="Collagenase (Catalytic Domain)"/>
    <property type="match status" value="1"/>
</dbReference>
<dbReference type="InterPro" id="IPR055355">
    <property type="entry name" value="ZP-C"/>
</dbReference>
<dbReference type="PROSITE" id="PS51642">
    <property type="entry name" value="HEMOPEXIN_2"/>
    <property type="match status" value="4"/>
</dbReference>
<keyword evidence="21" id="KW-0813">Transport</keyword>
<dbReference type="Pfam" id="PF00413">
    <property type="entry name" value="Peptidase_M10"/>
    <property type="match status" value="1"/>
</dbReference>
<dbReference type="InterPro" id="IPR024079">
    <property type="entry name" value="MetalloPept_cat_dom_sf"/>
</dbReference>
<dbReference type="Pfam" id="PF00100">
    <property type="entry name" value="Zona_pellucida"/>
    <property type="match status" value="1"/>
</dbReference>
<dbReference type="GO" id="GO:0016973">
    <property type="term" value="P:poly(A)+ mRNA export from nucleus"/>
    <property type="evidence" value="ECO:0007669"/>
    <property type="project" value="TreeGrafter"/>
</dbReference>
<dbReference type="SMART" id="SM00120">
    <property type="entry name" value="HX"/>
    <property type="match status" value="4"/>
</dbReference>
<feature type="binding site" evidence="29">
    <location>
        <position position="1513"/>
    </location>
    <ligand>
        <name>Ca(2+)</name>
        <dbReference type="ChEBI" id="CHEBI:29108"/>
        <label>3</label>
    </ligand>
</feature>
<evidence type="ECO:0000256" key="23">
    <source>
        <dbReference type="ARBA" id="ARBA00023145"/>
    </source>
</evidence>
<sequence length="2005" mass="227283">MPKVVSRSVVCSDTRDREEYDDGEKPLHVYYCLCGQMVLVLDCQLEKLPMRPKDKARVIDAAKHAHKFCNVEQDETTYIKREAGIERQFRKKCGKCGLLLFYQHQDKNTTATFVVDGAVVKFGQGFGNTSVYSQKPPEAPKKVRVMMTKRTKDMGKFSSVTVSTIDEEEEEIEAREVADSYAQNAKVIEKQLERKGMSKRRLQELAELEAKKAKMKGTLIDNQFKFILFERLYGMDAEGFGELLQQAEQLAAETEAVSELPHVERNLQEIQQAGERLRSRTLTRTSQDAADVKASILLGSRGLDIFHISQRLETLSAATTFEPLEPVKDTDIQGFLKNERDNALLSAIEESRRRTFLLAEEYHRESMLVQWEQVKQRVLHTLLGEGEDALDFTQDMEPSFVSEVSAPGRSALDSTEVAYGRQIYIFNEKIVNGHIQPNLGDLCAAVAEGLDDKNVSDVWSMVKQMTDVLLVPAKDTLRSRTSLDMQLAFVRKAVSFLESSYKNYTMVTVYGNLHQAQLGGVPGTYQLVRSFLNIKLPGPLPGMQDGEIEGHPVWAVIYYCLRCGDLSAAMQVVNRVQHQLGDFKTWFQEYMLSPDKRLTPTSENKLRLHYRRVLRNCADPYKRAVYCLLGKCDISDNHGEVADKTEDYLWLKLSQVCFDDDSSSAPQDRLTLPQLQKQLLEDYGETHFSASQQPFLYFQVLFLTAQFEAAVAFLFRAERLRSHAVHVALVLYELQLLLKASGQSAQLLSQEPGDPPMVRRLNFIRLLMLYTRKFESTDPREALQYFYFLRNEKDSQGENMFMRCVSELVIESREFDMLLGRLEKDGSRKPGVIDKFAGDTKAIISKVALEAENKGLFEEAVKLYELARNSDKVLELMNRLLSPVIAQVSAPQSNKERLKNTAVAIAERYRSQGISGEKSVDSTFYLLLDLMTFFDEYHAGHIDRAYDVMERLKLLPLSQESIEERVTAFRNFSDEVRHNLSEVLLATMNILFTQYKRLKSAPAGTPGRSQRTIDDRDVQLRNQARALITFAGMIPYNMAGDTNARLLGVVLVVLVVLIGFESKHFVNGEYRQSCLHGETVVRVEELEATIQMMLYTDHSYNQPYTFAPSIELGDKVYVEVMVTEPADFFLLRVNECSATQSPQANSTDGDVHRLLLNGCVGDDTVLFLNESNGEGSIVRYSFEMFQFTTEPYDVYLHCAVQICEPGDYRTCKPNCNSNTKREVRSAMTANGLLSYGPIRLDVSEKVQSNILASVVLPVAGVWIAGFFLVILIMLKRDLPFNYEVPHLKFDSTGATSAAACDLCFYFLTLEKSEQISLKMAFLHPCTRIVITWLLTLALSWTEGQVPEEEELNAETWLRQYGYLSQASRQMSTMQSTHMLSKAISDMQHFYGLEVTGKMDPATVLAMLRPRCGVADRKPDELDDSTRKKRYALTGQQWSKDHITYSILNQKIPSSLGEDLTYEAIRSAFDVWRKVTPLTFEELPAINNSSQSELADILLLFASGFHGDMSLFDGEGGSLAHAYYPGPGMGGDTHFDADEPWTLENHNPQGIDLFLVAVHELGHALGLEHSDNPSAVMAPFYQWVPSHNFTLHEDDVKGIQYIYGAPLMTDAPTTLTSPDHHTTVSTTTEEEPTSPYETTLPPETRPSTRADPEPTTLLTTTTSTTTTKQSVTSDRRPAPPTRAPPPESPRKPDNVPPNICDGDFDTVTMLRGEMFVFKGRWFWRVRRNRVLENYPMHISGFWTGLPNDIDAAYERHDGKFVFFKDDRYWLCREADVLPGYPQPLHVYGRGLPAHGIDTAIWWEPNEYTYFFKGDRYWRYNEVTRTTDADFPKPNIRWGKIPPSPKGAFLSDDGAYTYFYKGANYWRFDNRRGEADPGFPRSILRDFMGCSEAPHPKPDPVEPVNPTNRDTDSRDTDSRDTDSRDTDSDTDVDTKVPMEDDDVDREVEVVVTAAGGHSKVMTLIMVTVPLVLILCILVLVYAILRTLQNKETPRALVHCKRSLQQWV</sequence>
<feature type="binding site" evidence="29">
    <location>
        <position position="1495"/>
    </location>
    <ligand>
        <name>Ca(2+)</name>
        <dbReference type="ChEBI" id="CHEBI:29108"/>
        <label>2</label>
    </ligand>
</feature>
<feature type="compositionally biased region" description="Low complexity" evidence="32">
    <location>
        <begin position="1654"/>
        <end position="1666"/>
    </location>
</feature>
<feature type="binding site" evidence="29">
    <location>
        <position position="1512"/>
    </location>
    <ligand>
        <name>Ca(2+)</name>
        <dbReference type="ChEBI" id="CHEBI:29108"/>
        <label>3</label>
    </ligand>
</feature>